<evidence type="ECO:0000313" key="1">
    <source>
        <dbReference type="EMBL" id="PTU79117.1"/>
    </source>
</evidence>
<dbReference type="RefSeq" id="WP_108233637.1">
    <property type="nucleotide sequence ID" value="NZ_QASO01000062.1"/>
</dbReference>
<proteinExistence type="predicted"/>
<dbReference type="AlphaFoldDB" id="A0A2T5PMY1"/>
<gene>
    <name evidence="1" type="ORF">DBO86_10600</name>
</gene>
<keyword evidence="2" id="KW-1185">Reference proteome</keyword>
<dbReference type="EMBL" id="QASO01000062">
    <property type="protein sequence ID" value="PTU79117.1"/>
    <property type="molecule type" value="Genomic_DNA"/>
</dbReference>
<evidence type="ECO:0000313" key="2">
    <source>
        <dbReference type="Proteomes" id="UP000244052"/>
    </source>
</evidence>
<protein>
    <submittedName>
        <fullName evidence="1">Uncharacterized protein</fullName>
    </submittedName>
</protein>
<accession>A0A2T5PMY1</accession>
<name>A0A2T5PMY1_ECTOL</name>
<sequence>MPTILRYLSVSLVSALVAAYTALWLANPAPLEQPHAVVRPPLIIQQQGDDLLLWGGWNTVAGYEPPGVNAVEIRCNRGRGTCQEAFASIHHHDEGEDLEAQVFDYEVVEWSEQMLHATATMPEAECVTRSLVVALPAGSASLELVPQGDDCEFEVSAAMLEGDPL</sequence>
<dbReference type="Proteomes" id="UP000244052">
    <property type="component" value="Unassembled WGS sequence"/>
</dbReference>
<organism evidence="1 2">
    <name type="scientific">Ectopseudomonas oleovorans</name>
    <name type="common">Pseudomonas oleovorans</name>
    <dbReference type="NCBI Taxonomy" id="301"/>
    <lineage>
        <taxon>Bacteria</taxon>
        <taxon>Pseudomonadati</taxon>
        <taxon>Pseudomonadota</taxon>
        <taxon>Gammaproteobacteria</taxon>
        <taxon>Pseudomonadales</taxon>
        <taxon>Pseudomonadaceae</taxon>
        <taxon>Ectopseudomonas</taxon>
    </lineage>
</organism>
<comment type="caution">
    <text evidence="1">The sequence shown here is derived from an EMBL/GenBank/DDBJ whole genome shotgun (WGS) entry which is preliminary data.</text>
</comment>
<reference evidence="1 2" key="1">
    <citation type="submission" date="2018-04" db="EMBL/GenBank/DDBJ databases">
        <title>Pseudomonas sp. nov., isolated from mangrove soil.</title>
        <authorList>
            <person name="Chen C."/>
        </authorList>
    </citation>
    <scope>NUCLEOTIDE SEQUENCE [LARGE SCALE GENOMIC DNA]</scope>
    <source>
        <strain evidence="1 2">JCM 14246</strain>
    </source>
</reference>